<evidence type="ECO:0000313" key="2">
    <source>
        <dbReference type="EMBL" id="KAJ4436026.1"/>
    </source>
</evidence>
<organism evidence="2 3">
    <name type="scientific">Periplaneta americana</name>
    <name type="common">American cockroach</name>
    <name type="synonym">Blatta americana</name>
    <dbReference type="NCBI Taxonomy" id="6978"/>
    <lineage>
        <taxon>Eukaryota</taxon>
        <taxon>Metazoa</taxon>
        <taxon>Ecdysozoa</taxon>
        <taxon>Arthropoda</taxon>
        <taxon>Hexapoda</taxon>
        <taxon>Insecta</taxon>
        <taxon>Pterygota</taxon>
        <taxon>Neoptera</taxon>
        <taxon>Polyneoptera</taxon>
        <taxon>Dictyoptera</taxon>
        <taxon>Blattodea</taxon>
        <taxon>Blattoidea</taxon>
        <taxon>Blattidae</taxon>
        <taxon>Blattinae</taxon>
        <taxon>Periplaneta</taxon>
    </lineage>
</organism>
<name>A0ABQ8SQK2_PERAM</name>
<evidence type="ECO:0000313" key="3">
    <source>
        <dbReference type="Proteomes" id="UP001148838"/>
    </source>
</evidence>
<dbReference type="PANTHER" id="PTHR47027:SF8">
    <property type="entry name" value="RIBONUCLEASE H"/>
    <property type="match status" value="1"/>
</dbReference>
<feature type="region of interest" description="Disordered" evidence="1">
    <location>
        <begin position="1"/>
        <end position="45"/>
    </location>
</feature>
<accession>A0ABQ8SQK2</accession>
<proteinExistence type="predicted"/>
<protein>
    <submittedName>
        <fullName evidence="2">Uncharacterized protein</fullName>
    </submittedName>
</protein>
<keyword evidence="3" id="KW-1185">Reference proteome</keyword>
<dbReference type="PANTHER" id="PTHR47027">
    <property type="entry name" value="REVERSE TRANSCRIPTASE DOMAIN-CONTAINING PROTEIN"/>
    <property type="match status" value="1"/>
</dbReference>
<dbReference type="EMBL" id="JAJSOF020000023">
    <property type="protein sequence ID" value="KAJ4436026.1"/>
    <property type="molecule type" value="Genomic_DNA"/>
</dbReference>
<reference evidence="2 3" key="1">
    <citation type="journal article" date="2022" name="Allergy">
        <title>Genome assembly and annotation of Periplaneta americana reveal a comprehensive cockroach allergen profile.</title>
        <authorList>
            <person name="Wang L."/>
            <person name="Xiong Q."/>
            <person name="Saelim N."/>
            <person name="Wang L."/>
            <person name="Nong W."/>
            <person name="Wan A.T."/>
            <person name="Shi M."/>
            <person name="Liu X."/>
            <person name="Cao Q."/>
            <person name="Hui J.H.L."/>
            <person name="Sookrung N."/>
            <person name="Leung T.F."/>
            <person name="Tungtrongchitr A."/>
            <person name="Tsui S.K.W."/>
        </authorList>
    </citation>
    <scope>NUCLEOTIDE SEQUENCE [LARGE SCALE GENOMIC DNA]</scope>
    <source>
        <strain evidence="2">PWHHKU_190912</strain>
    </source>
</reference>
<dbReference type="Proteomes" id="UP001148838">
    <property type="component" value="Unassembled WGS sequence"/>
</dbReference>
<gene>
    <name evidence="2" type="ORF">ANN_18652</name>
</gene>
<comment type="caution">
    <text evidence="2">The sequence shown here is derived from an EMBL/GenBank/DDBJ whole genome shotgun (WGS) entry which is preliminary data.</text>
</comment>
<sequence length="197" mass="23764">MSPESSTESYPAFARSGLRENPEKNLNQVTCPDRDSNPGHLVSRPDALTVTPQHELLPRITRRIVMPKEAFNRKRSIFCGPLKKELRKRLVKCFVWIVALYGAETWTLRRIEEKRLEAFEMWIWRRMERVKWTDRIRNEAVLERVDKERMMLKLIRRRKRNWLGYWLRRNCLLKDALEGMVKSSWQKKISGDRRWIV</sequence>
<evidence type="ECO:0000256" key="1">
    <source>
        <dbReference type="SAM" id="MobiDB-lite"/>
    </source>
</evidence>